<feature type="disulfide bond" evidence="1">
    <location>
        <begin position="104"/>
        <end position="113"/>
    </location>
</feature>
<dbReference type="AlphaFoldDB" id="A0A1C7NH54"/>
<dbReference type="OrthoDB" id="430315at2759"/>
<dbReference type="SMART" id="SM00205">
    <property type="entry name" value="THN"/>
    <property type="match status" value="1"/>
</dbReference>
<protein>
    <submittedName>
        <fullName evidence="2">Pathogenesis-related protein 5</fullName>
    </submittedName>
</protein>
<dbReference type="SUPFAM" id="SSF49870">
    <property type="entry name" value="Osmotin, thaumatin-like protein"/>
    <property type="match status" value="1"/>
</dbReference>
<reference evidence="2 3" key="1">
    <citation type="submission" date="2016-03" db="EMBL/GenBank/DDBJ databases">
        <title>Choanephora cucurbitarum.</title>
        <authorList>
            <person name="Min B."/>
            <person name="Park H."/>
            <person name="Park J.-H."/>
            <person name="Shin H.-D."/>
            <person name="Choi I.-G."/>
        </authorList>
    </citation>
    <scope>NUCLEOTIDE SEQUENCE [LARGE SCALE GENOMIC DNA]</scope>
    <source>
        <strain evidence="2 3">KUS-F28377</strain>
    </source>
</reference>
<evidence type="ECO:0000313" key="2">
    <source>
        <dbReference type="EMBL" id="OBZ88427.1"/>
    </source>
</evidence>
<evidence type="ECO:0000256" key="1">
    <source>
        <dbReference type="PIRSR" id="PIRSR002703-1"/>
    </source>
</evidence>
<comment type="caution">
    <text evidence="2">The sequence shown here is derived from an EMBL/GenBank/DDBJ whole genome shotgun (WGS) entry which is preliminary data.</text>
</comment>
<gene>
    <name evidence="2" type="ORF">A0J61_03528</name>
</gene>
<dbReference type="InterPro" id="IPR037176">
    <property type="entry name" value="Osmotin/thaumatin-like_sf"/>
</dbReference>
<dbReference type="STRING" id="101091.A0A1C7NH54"/>
<keyword evidence="1" id="KW-1015">Disulfide bond</keyword>
<feature type="disulfide bond" evidence="1">
    <location>
        <begin position="19"/>
        <end position="25"/>
    </location>
</feature>
<dbReference type="InterPro" id="IPR001938">
    <property type="entry name" value="Thaumatin"/>
</dbReference>
<feature type="disulfide bond" evidence="1">
    <location>
        <begin position="78"/>
        <end position="137"/>
    </location>
</feature>
<sequence>MPTTKRVQVLLPVVPSKDCDGSADCHPGAPASLAEFLFKGAQGKDFYDVSFVDGYNLPITISPDSGNADGYECGVPACAALPDCPKELQDKDANGNVVGCKSACAAFGTDEYCCTGDAAQRGECVASKYSSPVKDACPDVYTYAYDDNTSMFSCSSHGYTVTFC</sequence>
<dbReference type="Proteomes" id="UP000093000">
    <property type="component" value="Unassembled WGS sequence"/>
</dbReference>
<feature type="disulfide bond" evidence="1">
    <location>
        <begin position="73"/>
        <end position="154"/>
    </location>
</feature>
<accession>A0A1C7NH54</accession>
<dbReference type="Gene3D" id="2.60.110.10">
    <property type="entry name" value="Thaumatin"/>
    <property type="match status" value="1"/>
</dbReference>
<dbReference type="PIRSF" id="PIRSF002703">
    <property type="entry name" value="Thaumatin"/>
    <property type="match status" value="1"/>
</dbReference>
<proteinExistence type="predicted"/>
<feature type="disulfide bond" evidence="1">
    <location>
        <begin position="114"/>
        <end position="124"/>
    </location>
</feature>
<organism evidence="2 3">
    <name type="scientific">Choanephora cucurbitarum</name>
    <dbReference type="NCBI Taxonomy" id="101091"/>
    <lineage>
        <taxon>Eukaryota</taxon>
        <taxon>Fungi</taxon>
        <taxon>Fungi incertae sedis</taxon>
        <taxon>Mucoromycota</taxon>
        <taxon>Mucoromycotina</taxon>
        <taxon>Mucoromycetes</taxon>
        <taxon>Mucorales</taxon>
        <taxon>Mucorineae</taxon>
        <taxon>Choanephoraceae</taxon>
        <taxon>Choanephoroideae</taxon>
        <taxon>Choanephora</taxon>
    </lineage>
</organism>
<dbReference type="InParanoid" id="A0A1C7NH54"/>
<dbReference type="Pfam" id="PF00314">
    <property type="entry name" value="Thaumatin"/>
    <property type="match status" value="1"/>
</dbReference>
<dbReference type="PROSITE" id="PS51367">
    <property type="entry name" value="THAUMATIN_2"/>
    <property type="match status" value="1"/>
</dbReference>
<feature type="disulfide bond" evidence="1">
    <location>
        <begin position="84"/>
        <end position="100"/>
    </location>
</feature>
<evidence type="ECO:0000313" key="3">
    <source>
        <dbReference type="Proteomes" id="UP000093000"/>
    </source>
</evidence>
<keyword evidence="3" id="KW-1185">Reference proteome</keyword>
<dbReference type="PRINTS" id="PR00347">
    <property type="entry name" value="THAUMATIN"/>
</dbReference>
<dbReference type="EMBL" id="LUGH01000153">
    <property type="protein sequence ID" value="OBZ88427.1"/>
    <property type="molecule type" value="Genomic_DNA"/>
</dbReference>
<dbReference type="PANTHER" id="PTHR31048">
    <property type="entry name" value="OS03G0233200 PROTEIN"/>
    <property type="match status" value="1"/>
</dbReference>
<name>A0A1C7NH54_9FUNG</name>